<dbReference type="RefSeq" id="WP_290317127.1">
    <property type="nucleotide sequence ID" value="NZ_JAUFPN010000143.1"/>
</dbReference>
<keyword evidence="5" id="KW-1185">Reference proteome</keyword>
<feature type="domain" description="Fumarylacetoacetase-like C-terminal" evidence="3">
    <location>
        <begin position="93"/>
        <end position="299"/>
    </location>
</feature>
<gene>
    <name evidence="4" type="ORF">QWZ14_13130</name>
</gene>
<evidence type="ECO:0000256" key="1">
    <source>
        <dbReference type="ARBA" id="ARBA00010211"/>
    </source>
</evidence>
<keyword evidence="4" id="KW-0378">Hydrolase</keyword>
<accession>A0ABT8A6K3</accession>
<organism evidence="4 5">
    <name type="scientific">Paeniroseomonas aquatica</name>
    <dbReference type="NCBI Taxonomy" id="373043"/>
    <lineage>
        <taxon>Bacteria</taxon>
        <taxon>Pseudomonadati</taxon>
        <taxon>Pseudomonadota</taxon>
        <taxon>Alphaproteobacteria</taxon>
        <taxon>Acetobacterales</taxon>
        <taxon>Acetobacteraceae</taxon>
        <taxon>Paeniroseomonas</taxon>
    </lineage>
</organism>
<evidence type="ECO:0000256" key="2">
    <source>
        <dbReference type="ARBA" id="ARBA00022723"/>
    </source>
</evidence>
<dbReference type="InterPro" id="IPR011234">
    <property type="entry name" value="Fumarylacetoacetase-like_C"/>
</dbReference>
<proteinExistence type="inferred from homology"/>
<keyword evidence="2" id="KW-0479">Metal-binding</keyword>
<dbReference type="SUPFAM" id="SSF56529">
    <property type="entry name" value="FAH"/>
    <property type="match status" value="1"/>
</dbReference>
<sequence>MKLATFAADGAAWTGAVLGDAIVALQPALDAACSASDQPAEWLPVDLRGLLAAGEAALVSAARAVAFAARPENAALRRPLAGVTLLAPLAPGKILGVGRNYADHAREVGGPALTAPRIFLKPTSAVCGPGSVVAIPPSVTKPDWEAELAVVIGRTAWQVDEGTALDHVAGYTVLNDISAREFQFDQPLAMTSFAKGLDGFCPLGPYLVTADEVGEPWQLGLRAWLNDELVQEGNTRDLIFSVAALIAYLSRYMALQPGDVIATGTPAGSGHFRSPPRYLRPGDRMRLEVERVGVLEHGIA</sequence>
<evidence type="ECO:0000313" key="5">
    <source>
        <dbReference type="Proteomes" id="UP001529369"/>
    </source>
</evidence>
<dbReference type="Pfam" id="PF01557">
    <property type="entry name" value="FAA_hydrolase"/>
    <property type="match status" value="1"/>
</dbReference>
<dbReference type="EMBL" id="JAUFPN010000143">
    <property type="protein sequence ID" value="MDN3565308.1"/>
    <property type="molecule type" value="Genomic_DNA"/>
</dbReference>
<comment type="similarity">
    <text evidence="1">Belongs to the FAH family.</text>
</comment>
<reference evidence="5" key="1">
    <citation type="journal article" date="2019" name="Int. J. Syst. Evol. Microbiol.">
        <title>The Global Catalogue of Microorganisms (GCM) 10K type strain sequencing project: providing services to taxonomists for standard genome sequencing and annotation.</title>
        <authorList>
            <consortium name="The Broad Institute Genomics Platform"/>
            <consortium name="The Broad Institute Genome Sequencing Center for Infectious Disease"/>
            <person name="Wu L."/>
            <person name="Ma J."/>
        </authorList>
    </citation>
    <scope>NUCLEOTIDE SEQUENCE [LARGE SCALE GENOMIC DNA]</scope>
    <source>
        <strain evidence="5">CECT 7131</strain>
    </source>
</reference>
<comment type="caution">
    <text evidence="4">The sequence shown here is derived from an EMBL/GenBank/DDBJ whole genome shotgun (WGS) entry which is preliminary data.</text>
</comment>
<dbReference type="Gene3D" id="3.90.850.10">
    <property type="entry name" value="Fumarylacetoacetase-like, C-terminal domain"/>
    <property type="match status" value="1"/>
</dbReference>
<dbReference type="PANTHER" id="PTHR42796">
    <property type="entry name" value="FUMARYLACETOACETATE HYDROLASE DOMAIN-CONTAINING PROTEIN 2A-RELATED"/>
    <property type="match status" value="1"/>
</dbReference>
<dbReference type="PANTHER" id="PTHR42796:SF4">
    <property type="entry name" value="FUMARYLACETOACETATE HYDROLASE DOMAIN-CONTAINING PROTEIN 2A"/>
    <property type="match status" value="1"/>
</dbReference>
<dbReference type="Proteomes" id="UP001529369">
    <property type="component" value="Unassembled WGS sequence"/>
</dbReference>
<dbReference type="InterPro" id="IPR036663">
    <property type="entry name" value="Fumarylacetoacetase_C_sf"/>
</dbReference>
<name>A0ABT8A6K3_9PROT</name>
<dbReference type="InterPro" id="IPR051121">
    <property type="entry name" value="FAH"/>
</dbReference>
<evidence type="ECO:0000313" key="4">
    <source>
        <dbReference type="EMBL" id="MDN3565308.1"/>
    </source>
</evidence>
<dbReference type="GO" id="GO:0016787">
    <property type="term" value="F:hydrolase activity"/>
    <property type="evidence" value="ECO:0007669"/>
    <property type="project" value="UniProtKB-KW"/>
</dbReference>
<evidence type="ECO:0000259" key="3">
    <source>
        <dbReference type="Pfam" id="PF01557"/>
    </source>
</evidence>
<protein>
    <submittedName>
        <fullName evidence="4">Fumarylacetoacetate hydrolase family protein</fullName>
    </submittedName>
</protein>